<comment type="similarity">
    <text evidence="6">Belongs to the DyP-type peroxidase family.</text>
</comment>
<feature type="domain" description="Dyp-type peroxidase N-terminal" evidence="7">
    <location>
        <begin position="7"/>
        <end position="138"/>
    </location>
</feature>
<dbReference type="Proteomes" id="UP001243844">
    <property type="component" value="Unassembled WGS sequence"/>
</dbReference>
<evidence type="ECO:0000256" key="6">
    <source>
        <dbReference type="ARBA" id="ARBA00025737"/>
    </source>
</evidence>
<protein>
    <submittedName>
        <fullName evidence="9">Dyp-type peroxidase</fullName>
        <ecNumber evidence="9">1.11.1.-</ecNumber>
    </submittedName>
</protein>
<dbReference type="GO" id="GO:0005829">
    <property type="term" value="C:cytosol"/>
    <property type="evidence" value="ECO:0007669"/>
    <property type="project" value="TreeGrafter"/>
</dbReference>
<comment type="caution">
    <text evidence="9">The sequence shown here is derived from an EMBL/GenBank/DDBJ whole genome shotgun (WGS) entry which is preliminary data.</text>
</comment>
<dbReference type="PROSITE" id="PS51404">
    <property type="entry name" value="DYP_PEROXIDASE"/>
    <property type="match status" value="1"/>
</dbReference>
<name>A0AAW8JD62_9GAMM</name>
<dbReference type="RefSeq" id="WP_308981339.1">
    <property type="nucleotide sequence ID" value="NZ_JAVIDL010000011.1"/>
</dbReference>
<evidence type="ECO:0000256" key="5">
    <source>
        <dbReference type="ARBA" id="ARBA00023004"/>
    </source>
</evidence>
<evidence type="ECO:0000313" key="9">
    <source>
        <dbReference type="EMBL" id="MDQ8935619.1"/>
    </source>
</evidence>
<dbReference type="GO" id="GO:0020037">
    <property type="term" value="F:heme binding"/>
    <property type="evidence" value="ECO:0007669"/>
    <property type="project" value="InterPro"/>
</dbReference>
<comment type="cofactor">
    <cofactor evidence="1">
        <name>heme b</name>
        <dbReference type="ChEBI" id="CHEBI:60344"/>
    </cofactor>
</comment>
<evidence type="ECO:0000256" key="2">
    <source>
        <dbReference type="ARBA" id="ARBA00022559"/>
    </source>
</evidence>
<feature type="domain" description="Dyp-type peroxidase C-terminal" evidence="8">
    <location>
        <begin position="142"/>
        <end position="305"/>
    </location>
</feature>
<gene>
    <name evidence="9" type="ORF">RFH47_07750</name>
</gene>
<evidence type="ECO:0000256" key="1">
    <source>
        <dbReference type="ARBA" id="ARBA00001970"/>
    </source>
</evidence>
<evidence type="ECO:0000259" key="8">
    <source>
        <dbReference type="Pfam" id="PF20628"/>
    </source>
</evidence>
<keyword evidence="5" id="KW-0408">Iron</keyword>
<dbReference type="InterPro" id="IPR006314">
    <property type="entry name" value="Dyp_peroxidase"/>
</dbReference>
<sequence length="313" mass="35417">MQNIRVQPVVNPPGENAVFITLTINSDVAALDTIRSFAGNFTALIRSLTKRFLNSHFNAIMGFSSSAWDRLFPNQPKPKELVPFEEIRGEKHTAVSTPGDIFFHIRADSQDVCFELTSIIHQQLSDCTTTIDETHGFRYLDGRAIIGFVDGTENPESMIASEYAVIGDEDPNFKYGSYAFSQKYLHDMQKWQALSTEEQEKVIGRRKFNDMELGDHEKPATAHNNVSKAYDKDGNEMKILRANIAFAHPLKNEYGTYFIGYARSFSVTKQMLKNMFLGNEDGYIDHLLDFSTPISGTLFFIPTYDFLDSLTAD</sequence>
<evidence type="ECO:0000259" key="7">
    <source>
        <dbReference type="Pfam" id="PF04261"/>
    </source>
</evidence>
<dbReference type="PANTHER" id="PTHR30521:SF0">
    <property type="entry name" value="DYP-TYPE PEROXIDASE FAMILY PROTEIN"/>
    <property type="match status" value="1"/>
</dbReference>
<dbReference type="PANTHER" id="PTHR30521">
    <property type="entry name" value="DEFERROCHELATASE/PEROXIDASE"/>
    <property type="match status" value="1"/>
</dbReference>
<dbReference type="AlphaFoldDB" id="A0AAW8JD62"/>
<dbReference type="EMBL" id="JAVIDL010000011">
    <property type="protein sequence ID" value="MDQ8935619.1"/>
    <property type="molecule type" value="Genomic_DNA"/>
</dbReference>
<dbReference type="GO" id="GO:0004601">
    <property type="term" value="F:peroxidase activity"/>
    <property type="evidence" value="ECO:0007669"/>
    <property type="project" value="UniProtKB-KW"/>
</dbReference>
<accession>A0AAW8JD62</accession>
<dbReference type="InterPro" id="IPR011008">
    <property type="entry name" value="Dimeric_a/b-barrel"/>
</dbReference>
<keyword evidence="4 9" id="KW-0560">Oxidoreductase</keyword>
<organism evidence="9 10">
    <name type="scientific">Acinetobacter rudis</name>
    <dbReference type="NCBI Taxonomy" id="632955"/>
    <lineage>
        <taxon>Bacteria</taxon>
        <taxon>Pseudomonadati</taxon>
        <taxon>Pseudomonadota</taxon>
        <taxon>Gammaproteobacteria</taxon>
        <taxon>Moraxellales</taxon>
        <taxon>Moraxellaceae</taxon>
        <taxon>Acinetobacter</taxon>
    </lineage>
</organism>
<dbReference type="InterPro" id="IPR048328">
    <property type="entry name" value="Dyp_perox_C"/>
</dbReference>
<dbReference type="EC" id="1.11.1.-" evidence="9"/>
<dbReference type="Pfam" id="PF04261">
    <property type="entry name" value="Dyp_perox_N"/>
    <property type="match status" value="1"/>
</dbReference>
<reference evidence="9" key="1">
    <citation type="submission" date="2023-08" db="EMBL/GenBank/DDBJ databases">
        <title>Emergence of clinically-relevant ST2 carbapenem-resistant Acinetobacter baumannii strains in hospital sewages in Zhejiang, East of China.</title>
        <authorList>
            <person name="Kaichao C."/>
            <person name="Zhang R."/>
        </authorList>
    </citation>
    <scope>NUCLEOTIDE SEQUENCE</scope>
    <source>
        <strain evidence="9">M-RB-37</strain>
    </source>
</reference>
<proteinExistence type="inferred from homology"/>
<evidence type="ECO:0000256" key="4">
    <source>
        <dbReference type="ARBA" id="ARBA00023002"/>
    </source>
</evidence>
<dbReference type="NCBIfam" id="TIGR01413">
    <property type="entry name" value="Dyp_perox_fam"/>
    <property type="match status" value="1"/>
</dbReference>
<evidence type="ECO:0000313" key="10">
    <source>
        <dbReference type="Proteomes" id="UP001243844"/>
    </source>
</evidence>
<dbReference type="GO" id="GO:0046872">
    <property type="term" value="F:metal ion binding"/>
    <property type="evidence" value="ECO:0007669"/>
    <property type="project" value="UniProtKB-KW"/>
</dbReference>
<dbReference type="SUPFAM" id="SSF54909">
    <property type="entry name" value="Dimeric alpha+beta barrel"/>
    <property type="match status" value="1"/>
</dbReference>
<dbReference type="Pfam" id="PF20628">
    <property type="entry name" value="Dyp_perox_C"/>
    <property type="match status" value="1"/>
</dbReference>
<keyword evidence="3" id="KW-0479">Metal-binding</keyword>
<dbReference type="InterPro" id="IPR048327">
    <property type="entry name" value="Dyp_perox_N"/>
</dbReference>
<keyword evidence="2 9" id="KW-0575">Peroxidase</keyword>
<evidence type="ECO:0000256" key="3">
    <source>
        <dbReference type="ARBA" id="ARBA00022723"/>
    </source>
</evidence>